<accession>A0A6I6ACX0</accession>
<organism evidence="1 2">
    <name type="scientific">Gimesia benthica</name>
    <dbReference type="NCBI Taxonomy" id="2608982"/>
    <lineage>
        <taxon>Bacteria</taxon>
        <taxon>Pseudomonadati</taxon>
        <taxon>Planctomycetota</taxon>
        <taxon>Planctomycetia</taxon>
        <taxon>Planctomycetales</taxon>
        <taxon>Planctomycetaceae</taxon>
        <taxon>Gimesia</taxon>
    </lineage>
</organism>
<keyword evidence="2" id="KW-1185">Reference proteome</keyword>
<proteinExistence type="predicted"/>
<sequence>MMVIEGDCNEDLEADEGGLIHIYGNLNATIEVKGISEIIITGDAGPQAEIRADGSCHIFIGGRFTGRLHSIDSLKVWIESDFDGILKTGAPHTEIYAGGNFHGEILPAEKGALLGLTVVGFASQHSLNRIKDYNYTQFHASIGISDVAPGLYPQTEYYRRISNRNSYNRWCVRTERQPVE</sequence>
<dbReference type="Proteomes" id="UP000427281">
    <property type="component" value="Chromosome"/>
</dbReference>
<gene>
    <name evidence="1" type="ORF">F1728_17545</name>
</gene>
<evidence type="ECO:0008006" key="3">
    <source>
        <dbReference type="Google" id="ProtNLM"/>
    </source>
</evidence>
<protein>
    <recommendedName>
        <fullName evidence="3">Polymer-forming cytoskeletal protein</fullName>
    </recommendedName>
</protein>
<dbReference type="KEGG" id="gim:F1728_17545"/>
<dbReference type="AlphaFoldDB" id="A0A6I6ACX0"/>
<evidence type="ECO:0000313" key="1">
    <source>
        <dbReference type="EMBL" id="QGQ24384.1"/>
    </source>
</evidence>
<reference evidence="1 2" key="1">
    <citation type="submission" date="2019-09" db="EMBL/GenBank/DDBJ databases">
        <title>Gimesia benthica sp. nov., a novel bacterium isolated from deep-sea water of the Northwest Indian Ocean.</title>
        <authorList>
            <person name="Dai X."/>
        </authorList>
    </citation>
    <scope>NUCLEOTIDE SEQUENCE [LARGE SCALE GENOMIC DNA]</scope>
    <source>
        <strain evidence="1 2">E7</strain>
    </source>
</reference>
<dbReference type="RefSeq" id="WP_155365197.1">
    <property type="nucleotide sequence ID" value="NZ_CP043930.1"/>
</dbReference>
<evidence type="ECO:0000313" key="2">
    <source>
        <dbReference type="Proteomes" id="UP000427281"/>
    </source>
</evidence>
<name>A0A6I6ACX0_9PLAN</name>
<dbReference type="EMBL" id="CP043930">
    <property type="protein sequence ID" value="QGQ24384.1"/>
    <property type="molecule type" value="Genomic_DNA"/>
</dbReference>